<name>A0A645C4C3_9ZZZZ</name>
<accession>A0A645C4C3</accession>
<protein>
    <recommendedName>
        <fullName evidence="3">ABC-2 type transporter domain-containing protein</fullName>
    </recommendedName>
</protein>
<organism evidence="2">
    <name type="scientific">bioreactor metagenome</name>
    <dbReference type="NCBI Taxonomy" id="1076179"/>
    <lineage>
        <taxon>unclassified sequences</taxon>
        <taxon>metagenomes</taxon>
        <taxon>ecological metagenomes</taxon>
    </lineage>
</organism>
<evidence type="ECO:0008006" key="3">
    <source>
        <dbReference type="Google" id="ProtNLM"/>
    </source>
</evidence>
<feature type="transmembrane region" description="Helical" evidence="1">
    <location>
        <begin position="113"/>
        <end position="132"/>
    </location>
</feature>
<gene>
    <name evidence="2" type="ORF">SDC9_119370</name>
</gene>
<feature type="transmembrane region" description="Helical" evidence="1">
    <location>
        <begin position="31"/>
        <end position="56"/>
    </location>
</feature>
<sequence length="140" mass="15312">MTLLLASNVLFVAESLVLYRVYAPAPLEMGHALLAASSLFFTQMVLLAVAIFVAVFARKIRSVSGIATAIGFGGFLLSALNSLLEEEKFRYVTPFKYFDVEKAFLMGSFDTPYAVTGAVVIVLLLCAAYLRYTKRDIPAL</sequence>
<keyword evidence="1" id="KW-0472">Membrane</keyword>
<proteinExistence type="predicted"/>
<dbReference type="EMBL" id="VSSQ01024717">
    <property type="protein sequence ID" value="MPM72395.1"/>
    <property type="molecule type" value="Genomic_DNA"/>
</dbReference>
<dbReference type="AlphaFoldDB" id="A0A645C4C3"/>
<keyword evidence="1" id="KW-1133">Transmembrane helix</keyword>
<evidence type="ECO:0000256" key="1">
    <source>
        <dbReference type="SAM" id="Phobius"/>
    </source>
</evidence>
<reference evidence="2" key="1">
    <citation type="submission" date="2019-08" db="EMBL/GenBank/DDBJ databases">
        <authorList>
            <person name="Kucharzyk K."/>
            <person name="Murdoch R.W."/>
            <person name="Higgins S."/>
            <person name="Loffler F."/>
        </authorList>
    </citation>
    <scope>NUCLEOTIDE SEQUENCE</scope>
</reference>
<feature type="transmembrane region" description="Helical" evidence="1">
    <location>
        <begin position="63"/>
        <end position="84"/>
    </location>
</feature>
<comment type="caution">
    <text evidence="2">The sequence shown here is derived from an EMBL/GenBank/DDBJ whole genome shotgun (WGS) entry which is preliminary data.</text>
</comment>
<keyword evidence="1" id="KW-0812">Transmembrane</keyword>
<evidence type="ECO:0000313" key="2">
    <source>
        <dbReference type="EMBL" id="MPM72395.1"/>
    </source>
</evidence>